<evidence type="ECO:0000256" key="2">
    <source>
        <dbReference type="SAM" id="Phobius"/>
    </source>
</evidence>
<accession>A0AAE0F3X6</accession>
<feature type="region of interest" description="Disordered" evidence="1">
    <location>
        <begin position="510"/>
        <end position="566"/>
    </location>
</feature>
<feature type="compositionally biased region" description="Pro residues" evidence="1">
    <location>
        <begin position="536"/>
        <end position="555"/>
    </location>
</feature>
<dbReference type="PANTHER" id="PTHR47199:SF2">
    <property type="entry name" value="PHOTOSYSTEM II STABILITY_ASSEMBLY FACTOR HCF136, CHLOROPLASTIC"/>
    <property type="match status" value="1"/>
</dbReference>
<feature type="compositionally biased region" description="Basic and acidic residues" evidence="1">
    <location>
        <begin position="637"/>
        <end position="647"/>
    </location>
</feature>
<keyword evidence="2" id="KW-1133">Transmembrane helix</keyword>
<keyword evidence="3" id="KW-0732">Signal</keyword>
<gene>
    <name evidence="4" type="ORF">CYMTET_39458</name>
</gene>
<keyword evidence="2" id="KW-0812">Transmembrane</keyword>
<feature type="transmembrane region" description="Helical" evidence="2">
    <location>
        <begin position="592"/>
        <end position="613"/>
    </location>
</feature>
<evidence type="ECO:0000256" key="1">
    <source>
        <dbReference type="SAM" id="MobiDB-lite"/>
    </source>
</evidence>
<evidence type="ECO:0000313" key="4">
    <source>
        <dbReference type="EMBL" id="KAK3251196.1"/>
    </source>
</evidence>
<evidence type="ECO:0008006" key="6">
    <source>
        <dbReference type="Google" id="ProtNLM"/>
    </source>
</evidence>
<sequence>MQWLARVSLISLLCSLQPTVWCQDLPGQFTGWIDEASGTENALHDVKLQCADEAWAVGEFDTIIYSGDDGKTWTSKPSNLGSSHTGMFWNSVSFPKRTYPNPDYKPGRWPTLSDCNAGYVVGRYGNIIFSDDLGGSWRIQDNFIWDYKTELQAHVAVKEIHSVMAAEDTNVAWAVGEDGLIFGTTDFGESWHVQNSRVDFDLHDVFLVSNMSAFVVGDNATLLFTTNGGRSWLTKDSGLEQLSHYHFKGIKCYLDQNSTSPTYLEHKYCWVVGSGGFIAFSDDLGESWTQQESCATADLYDLVFRYSVTEGWVVGDEGITCQTLNYGQTWLLQFQNNANHIYSVTSYNEEHPLAVGDFGELDKGTSGHYLVDGRYGSNEAYFSSGTIGLAWQHLYIDGIRATISWDSIPVGRWANVHLEVFDRYVFTDDVNFMAKVSGGVDSNVEEHGSLHGKLSEVYLWSAQLNDYQMYRLSTGFDQTAPNEILLACYSAEEGSGDVIYDSLRATSLPSVAATSTSPPPGISCTVTPTIPLHLSPSPPPPPPSTKPSPALPPFPQTSTPLPAATPHPLLPPSFPVIIVEEDDDDSVTDQTWFTAVVIIGIVVVLGLGGFFVYSVMFVGAAAVPPTSGEVGQSTELQKVKDLDKDGTRVAGEPNQV</sequence>
<dbReference type="SUPFAM" id="SSF110296">
    <property type="entry name" value="Oligoxyloglucan reducing end-specific cellobiohydrolase"/>
    <property type="match status" value="2"/>
</dbReference>
<keyword evidence="2" id="KW-0472">Membrane</keyword>
<keyword evidence="5" id="KW-1185">Reference proteome</keyword>
<reference evidence="4 5" key="1">
    <citation type="journal article" date="2015" name="Genome Biol. Evol.">
        <title>Comparative Genomics of a Bacterivorous Green Alga Reveals Evolutionary Causalities and Consequences of Phago-Mixotrophic Mode of Nutrition.</title>
        <authorList>
            <person name="Burns J.A."/>
            <person name="Paasch A."/>
            <person name="Narechania A."/>
            <person name="Kim E."/>
        </authorList>
    </citation>
    <scope>NUCLEOTIDE SEQUENCE [LARGE SCALE GENOMIC DNA]</scope>
    <source>
        <strain evidence="4 5">PLY_AMNH</strain>
    </source>
</reference>
<evidence type="ECO:0000313" key="5">
    <source>
        <dbReference type="Proteomes" id="UP001190700"/>
    </source>
</evidence>
<feature type="chain" id="PRO_5042181220" description="Photosynthesis system II assembly factor Ycf48/Hcf136-like domain-containing protein" evidence="3">
    <location>
        <begin position="23"/>
        <end position="656"/>
    </location>
</feature>
<dbReference type="Gene3D" id="2.130.10.10">
    <property type="entry name" value="YVTN repeat-like/Quinoprotein amine dehydrogenase"/>
    <property type="match status" value="1"/>
</dbReference>
<proteinExistence type="predicted"/>
<dbReference type="InterPro" id="IPR015943">
    <property type="entry name" value="WD40/YVTN_repeat-like_dom_sf"/>
</dbReference>
<feature type="signal peptide" evidence="3">
    <location>
        <begin position="1"/>
        <end position="22"/>
    </location>
</feature>
<dbReference type="PANTHER" id="PTHR47199">
    <property type="entry name" value="PHOTOSYSTEM II STABILITY/ASSEMBLY FACTOR HCF136, CHLOROPLASTIC"/>
    <property type="match status" value="1"/>
</dbReference>
<feature type="region of interest" description="Disordered" evidence="1">
    <location>
        <begin position="626"/>
        <end position="656"/>
    </location>
</feature>
<dbReference type="AlphaFoldDB" id="A0AAE0F3X6"/>
<comment type="caution">
    <text evidence="4">The sequence shown here is derived from an EMBL/GenBank/DDBJ whole genome shotgun (WGS) entry which is preliminary data.</text>
</comment>
<name>A0AAE0F3X6_9CHLO</name>
<dbReference type="EMBL" id="LGRX02026194">
    <property type="protein sequence ID" value="KAK3251196.1"/>
    <property type="molecule type" value="Genomic_DNA"/>
</dbReference>
<dbReference type="Proteomes" id="UP001190700">
    <property type="component" value="Unassembled WGS sequence"/>
</dbReference>
<protein>
    <recommendedName>
        <fullName evidence="6">Photosynthesis system II assembly factor Ycf48/Hcf136-like domain-containing protein</fullName>
    </recommendedName>
</protein>
<organism evidence="4 5">
    <name type="scientific">Cymbomonas tetramitiformis</name>
    <dbReference type="NCBI Taxonomy" id="36881"/>
    <lineage>
        <taxon>Eukaryota</taxon>
        <taxon>Viridiplantae</taxon>
        <taxon>Chlorophyta</taxon>
        <taxon>Pyramimonadophyceae</taxon>
        <taxon>Pyramimonadales</taxon>
        <taxon>Pyramimonadaceae</taxon>
        <taxon>Cymbomonas</taxon>
    </lineage>
</organism>
<evidence type="ECO:0000256" key="3">
    <source>
        <dbReference type="SAM" id="SignalP"/>
    </source>
</evidence>